<dbReference type="OrthoDB" id="191139at2759"/>
<dbReference type="PANTHER" id="PTHR24320:SF148">
    <property type="entry name" value="NAD(P)-BINDING ROSSMANN-FOLD SUPERFAMILY PROTEIN"/>
    <property type="match status" value="1"/>
</dbReference>
<sequence length="692" mass="76261">MRCGVFVGKSSASVSGRSAQVSALVETTSGGKSGIILCGESTTLRPALMVGEGNIVDLCTETPPTAYNIVAGAGIQDGMAPMKTNGVLIRRIREVSLKEILSALAKTPRCRQMDPAGRKPGHVNKDCKNDVKNTTGQGDQPKKQHSAPIAPPIIPNGNSETITGNGEYSSGQQENHDMISSDLEEVAPTFPSPFRVINPINKRKSIPNELAHSDTDIRERNKMARQECLASDSDAAQSEDSLFIPRGKRFKRNSQKTAHHSPLASPVREDRWGFNVWNMGTFDSSHEIAKERLHAFLICLRRGGAKNNHYVNFSKQVLMATRGKSPKGLIGIMLQVHASLNSKVHEKIKSELSEVISEAERVLDLTDTEARDICAKIDLNFRKTELAFYQKASGKTALITGATSGLGFQTALVLALAGAHVFLGGRNSTQGTIAVQHIKNRINQTDQTIKFVHIDHLSFASVKKFTTDIFNGTLDILVNNAGIYGPETRQLNSMDNEDEITLMSNYLSHFVLTGQLLPFLLKSNSPRVVNISSLLALFGKIRFHDINLSEDYSHHNAYSQAKLAILLFTRELQKRSTQNGWGLTVVSAHPGFVKTNMSKTFGERGGQFRKWFLKRVIFPVFLKESVEQGAWPHLFAATSNRVKEGGYYGAGGPFELGDGVREAAMPLVVNDYYSYKMWKLSEKLSNFTWINI</sequence>
<dbReference type="GO" id="GO:0016491">
    <property type="term" value="F:oxidoreductase activity"/>
    <property type="evidence" value="ECO:0007669"/>
    <property type="project" value="UniProtKB-KW"/>
</dbReference>
<reference evidence="4 5" key="1">
    <citation type="submission" date="2015-12" db="EMBL/GenBank/DDBJ databases">
        <title>The genome of Folsomia candida.</title>
        <authorList>
            <person name="Faddeeva A."/>
            <person name="Derks M.F."/>
            <person name="Anvar Y."/>
            <person name="Smit S."/>
            <person name="Van Straalen N."/>
            <person name="Roelofs D."/>
        </authorList>
    </citation>
    <scope>NUCLEOTIDE SEQUENCE [LARGE SCALE GENOMIC DNA]</scope>
    <source>
        <strain evidence="4 5">VU population</strain>
        <tissue evidence="4">Whole body</tissue>
    </source>
</reference>
<dbReference type="Gene3D" id="3.40.50.720">
    <property type="entry name" value="NAD(P)-binding Rossmann-like Domain"/>
    <property type="match status" value="1"/>
</dbReference>
<name>A0A226D231_FOLCA</name>
<dbReference type="InterPro" id="IPR020904">
    <property type="entry name" value="Sc_DH/Rdtase_CS"/>
</dbReference>
<dbReference type="SUPFAM" id="SSF51735">
    <property type="entry name" value="NAD(P)-binding Rossmann-fold domains"/>
    <property type="match status" value="1"/>
</dbReference>
<comment type="similarity">
    <text evidence="1">Belongs to the short-chain dehydrogenases/reductases (SDR) family.</text>
</comment>
<evidence type="ECO:0000256" key="2">
    <source>
        <dbReference type="ARBA" id="ARBA00023002"/>
    </source>
</evidence>
<proteinExistence type="inferred from homology"/>
<dbReference type="PANTHER" id="PTHR24320">
    <property type="entry name" value="RETINOL DEHYDROGENASE"/>
    <property type="match status" value="1"/>
</dbReference>
<dbReference type="PRINTS" id="PR00081">
    <property type="entry name" value="GDHRDH"/>
</dbReference>
<evidence type="ECO:0000313" key="5">
    <source>
        <dbReference type="Proteomes" id="UP000198287"/>
    </source>
</evidence>
<dbReference type="AlphaFoldDB" id="A0A226D231"/>
<evidence type="ECO:0000256" key="3">
    <source>
        <dbReference type="SAM" id="MobiDB-lite"/>
    </source>
</evidence>
<protein>
    <submittedName>
        <fullName evidence="4">Retinol dehydrogenase 14</fullName>
    </submittedName>
</protein>
<dbReference type="PRINTS" id="PR00080">
    <property type="entry name" value="SDRFAMILY"/>
</dbReference>
<keyword evidence="5" id="KW-1185">Reference proteome</keyword>
<evidence type="ECO:0000313" key="4">
    <source>
        <dbReference type="EMBL" id="OXA39120.1"/>
    </source>
</evidence>
<dbReference type="Pfam" id="PF00106">
    <property type="entry name" value="adh_short"/>
    <property type="match status" value="1"/>
</dbReference>
<feature type="compositionally biased region" description="Polar residues" evidence="3">
    <location>
        <begin position="156"/>
        <end position="173"/>
    </location>
</feature>
<dbReference type="InterPro" id="IPR036291">
    <property type="entry name" value="NAD(P)-bd_dom_sf"/>
</dbReference>
<accession>A0A226D231</accession>
<dbReference type="Proteomes" id="UP000198287">
    <property type="component" value="Unassembled WGS sequence"/>
</dbReference>
<gene>
    <name evidence="4" type="ORF">Fcan01_26089</name>
</gene>
<feature type="region of interest" description="Disordered" evidence="3">
    <location>
        <begin position="111"/>
        <end position="175"/>
    </location>
</feature>
<dbReference type="PROSITE" id="PS00061">
    <property type="entry name" value="ADH_SHORT"/>
    <property type="match status" value="1"/>
</dbReference>
<dbReference type="InterPro" id="IPR002347">
    <property type="entry name" value="SDR_fam"/>
</dbReference>
<comment type="caution">
    <text evidence="4">The sequence shown here is derived from an EMBL/GenBank/DDBJ whole genome shotgun (WGS) entry which is preliminary data.</text>
</comment>
<dbReference type="STRING" id="158441.A0A226D231"/>
<evidence type="ECO:0000256" key="1">
    <source>
        <dbReference type="ARBA" id="ARBA00006484"/>
    </source>
</evidence>
<dbReference type="EMBL" id="LNIX01000041">
    <property type="protein sequence ID" value="OXA39120.1"/>
    <property type="molecule type" value="Genomic_DNA"/>
</dbReference>
<organism evidence="4 5">
    <name type="scientific">Folsomia candida</name>
    <name type="common">Springtail</name>
    <dbReference type="NCBI Taxonomy" id="158441"/>
    <lineage>
        <taxon>Eukaryota</taxon>
        <taxon>Metazoa</taxon>
        <taxon>Ecdysozoa</taxon>
        <taxon>Arthropoda</taxon>
        <taxon>Hexapoda</taxon>
        <taxon>Collembola</taxon>
        <taxon>Entomobryomorpha</taxon>
        <taxon>Isotomoidea</taxon>
        <taxon>Isotomidae</taxon>
        <taxon>Proisotominae</taxon>
        <taxon>Folsomia</taxon>
    </lineage>
</organism>
<keyword evidence="2" id="KW-0560">Oxidoreductase</keyword>